<keyword evidence="3" id="KW-0597">Phosphoprotein</keyword>
<keyword evidence="1" id="KW-0547">Nucleotide-binding</keyword>
<dbReference type="CDD" id="cd00156">
    <property type="entry name" value="REC"/>
    <property type="match status" value="1"/>
</dbReference>
<evidence type="ECO:0000259" key="5">
    <source>
        <dbReference type="PROSITE" id="PS50110"/>
    </source>
</evidence>
<name>A0AA49JJ67_9BACT</name>
<organism evidence="6">
    <name type="scientific">Roseihalotalea indica</name>
    <dbReference type="NCBI Taxonomy" id="2867963"/>
    <lineage>
        <taxon>Bacteria</taxon>
        <taxon>Pseudomonadati</taxon>
        <taxon>Bacteroidota</taxon>
        <taxon>Cytophagia</taxon>
        <taxon>Cytophagales</taxon>
        <taxon>Catalimonadaceae</taxon>
        <taxon>Roseihalotalea</taxon>
    </lineage>
</organism>
<proteinExistence type="predicted"/>
<dbReference type="Gene3D" id="3.40.50.2300">
    <property type="match status" value="1"/>
</dbReference>
<dbReference type="AlphaFoldDB" id="A0AA49JJ67"/>
<dbReference type="GO" id="GO:0000160">
    <property type="term" value="P:phosphorelay signal transduction system"/>
    <property type="evidence" value="ECO:0007669"/>
    <property type="project" value="InterPro"/>
</dbReference>
<evidence type="ECO:0000256" key="2">
    <source>
        <dbReference type="ARBA" id="ARBA00022840"/>
    </source>
</evidence>
<feature type="modified residue" description="4-aspartylphosphate" evidence="3">
    <location>
        <position position="55"/>
    </location>
</feature>
<dbReference type="InterPro" id="IPR001789">
    <property type="entry name" value="Sig_transdc_resp-reg_receiver"/>
</dbReference>
<dbReference type="EMBL" id="CP120682">
    <property type="protein sequence ID" value="WKN38727.1"/>
    <property type="molecule type" value="Genomic_DNA"/>
</dbReference>
<reference evidence="6" key="2">
    <citation type="journal article" date="2024" name="Antonie Van Leeuwenhoek">
        <title>Roseihalotalea indica gen. nov., sp. nov., a halophilic Bacteroidetes from mesopelagic Southwest Indian Ocean with higher carbohydrate metabolic potential.</title>
        <authorList>
            <person name="Chen B."/>
            <person name="Zhang M."/>
            <person name="Lin D."/>
            <person name="Ye J."/>
            <person name="Tang K."/>
        </authorList>
    </citation>
    <scope>NUCLEOTIDE SEQUENCE</scope>
    <source>
        <strain evidence="6">TK19036</strain>
    </source>
</reference>
<dbReference type="InterPro" id="IPR025943">
    <property type="entry name" value="Sigma_54_int_dom_ATP-bd_2"/>
</dbReference>
<dbReference type="Gene3D" id="1.10.8.60">
    <property type="match status" value="1"/>
</dbReference>
<sequence length="394" mass="44577">MEHIIKIFAIEDEVTFGKMLKLSLEKDGNYDVTNFQSGEEFFQNIHLNPDIVTVDYNLPGISGLEIIKQIKHYSQDIAVVVVSGQKEVKVAVEAYKSGAQYYVVKDVNALKELACCIKNLTAHINLKKEVEVLRDQIIDRHRYDTIIGESNAVLKVLRLIQKVENSNILALITGESGTGKEVIARAIHYHSPRKKKPFVAVNVAAIPEDLIESELFGHEKGAFTGADGRRIGKFEEANGGTILLDEIGEMDINLQTKLLRVLQEKKISRIGSNKEISLDIRVLAATNKHLAQRVKEGKFREDLYYRLQGFLLHLPPLRERDNDVILLAKHFLHDACQQNRISPKTFTREAMEAMLEHDWPGNIRELRSFVERAVLLSDGDQINTEDLMFSPSIA</sequence>
<reference evidence="6" key="1">
    <citation type="journal article" date="2023" name="Comput. Struct. Biotechnol. J.">
        <title>Discovery of a novel marine Bacteroidetes with a rich repertoire of carbohydrate-active enzymes.</title>
        <authorList>
            <person name="Chen B."/>
            <person name="Liu G."/>
            <person name="Chen Q."/>
            <person name="Wang H."/>
            <person name="Liu L."/>
            <person name="Tang K."/>
        </authorList>
    </citation>
    <scope>NUCLEOTIDE SEQUENCE</scope>
    <source>
        <strain evidence="6">TK19036</strain>
    </source>
</reference>
<gene>
    <name evidence="6" type="ORF">K4G66_08425</name>
</gene>
<dbReference type="InterPro" id="IPR002078">
    <property type="entry name" value="Sigma_54_int"/>
</dbReference>
<dbReference type="PROSITE" id="PS00676">
    <property type="entry name" value="SIGMA54_INTERACT_2"/>
    <property type="match status" value="1"/>
</dbReference>
<dbReference type="SMART" id="SM00448">
    <property type="entry name" value="REC"/>
    <property type="match status" value="1"/>
</dbReference>
<dbReference type="InterPro" id="IPR003593">
    <property type="entry name" value="AAA+_ATPase"/>
</dbReference>
<dbReference type="SUPFAM" id="SSF52540">
    <property type="entry name" value="P-loop containing nucleoside triphosphate hydrolases"/>
    <property type="match status" value="1"/>
</dbReference>
<evidence type="ECO:0000256" key="3">
    <source>
        <dbReference type="PROSITE-ProRule" id="PRU00169"/>
    </source>
</evidence>
<dbReference type="InterPro" id="IPR011006">
    <property type="entry name" value="CheY-like_superfamily"/>
</dbReference>
<dbReference type="InterPro" id="IPR058031">
    <property type="entry name" value="AAA_lid_NorR"/>
</dbReference>
<dbReference type="GO" id="GO:0005524">
    <property type="term" value="F:ATP binding"/>
    <property type="evidence" value="ECO:0007669"/>
    <property type="project" value="UniProtKB-KW"/>
</dbReference>
<dbReference type="Gene3D" id="3.40.50.300">
    <property type="entry name" value="P-loop containing nucleotide triphosphate hydrolases"/>
    <property type="match status" value="1"/>
</dbReference>
<dbReference type="Pfam" id="PF25601">
    <property type="entry name" value="AAA_lid_14"/>
    <property type="match status" value="1"/>
</dbReference>
<protein>
    <submittedName>
        <fullName evidence="6">Sigma-54 dependent transcriptional regulator</fullName>
    </submittedName>
</protein>
<keyword evidence="2" id="KW-0067">ATP-binding</keyword>
<dbReference type="SUPFAM" id="SSF52172">
    <property type="entry name" value="CheY-like"/>
    <property type="match status" value="1"/>
</dbReference>
<dbReference type="CDD" id="cd00009">
    <property type="entry name" value="AAA"/>
    <property type="match status" value="1"/>
</dbReference>
<dbReference type="SMART" id="SM00382">
    <property type="entry name" value="AAA"/>
    <property type="match status" value="1"/>
</dbReference>
<dbReference type="PROSITE" id="PS50110">
    <property type="entry name" value="RESPONSE_REGULATORY"/>
    <property type="match status" value="1"/>
</dbReference>
<dbReference type="PROSITE" id="PS50045">
    <property type="entry name" value="SIGMA54_INTERACT_4"/>
    <property type="match status" value="1"/>
</dbReference>
<accession>A0AA49JJ67</accession>
<dbReference type="FunFam" id="3.40.50.300:FF:000006">
    <property type="entry name" value="DNA-binding transcriptional regulator NtrC"/>
    <property type="match status" value="1"/>
</dbReference>
<feature type="domain" description="Response regulatory" evidence="5">
    <location>
        <begin position="6"/>
        <end position="120"/>
    </location>
</feature>
<dbReference type="PANTHER" id="PTHR32071">
    <property type="entry name" value="TRANSCRIPTIONAL REGULATORY PROTEIN"/>
    <property type="match status" value="1"/>
</dbReference>
<evidence type="ECO:0000256" key="1">
    <source>
        <dbReference type="ARBA" id="ARBA00022741"/>
    </source>
</evidence>
<evidence type="ECO:0000313" key="6">
    <source>
        <dbReference type="EMBL" id="WKN38727.1"/>
    </source>
</evidence>
<dbReference type="Pfam" id="PF00158">
    <property type="entry name" value="Sigma54_activat"/>
    <property type="match status" value="1"/>
</dbReference>
<dbReference type="Pfam" id="PF00072">
    <property type="entry name" value="Response_reg"/>
    <property type="match status" value="1"/>
</dbReference>
<dbReference type="InterPro" id="IPR027417">
    <property type="entry name" value="P-loop_NTPase"/>
</dbReference>
<evidence type="ECO:0000259" key="4">
    <source>
        <dbReference type="PROSITE" id="PS50045"/>
    </source>
</evidence>
<feature type="domain" description="Sigma-54 factor interaction" evidence="4">
    <location>
        <begin position="146"/>
        <end position="375"/>
    </location>
</feature>
<dbReference type="GO" id="GO:0006355">
    <property type="term" value="P:regulation of DNA-templated transcription"/>
    <property type="evidence" value="ECO:0007669"/>
    <property type="project" value="InterPro"/>
</dbReference>